<name>A0A151GXC4_DRECN</name>
<reference evidence="2 3" key="1">
    <citation type="journal article" date="2016" name="Sci. Rep.">
        <title>Insights into Adaptations to a Near-Obligate Nematode Endoparasitic Lifestyle from the Finished Genome of Drechmeria coniospora.</title>
        <authorList>
            <person name="Zhang L."/>
            <person name="Zhou Z."/>
            <person name="Guo Q."/>
            <person name="Fokkens L."/>
            <person name="Miskei M."/>
            <person name="Pocsi I."/>
            <person name="Zhang W."/>
            <person name="Chen M."/>
            <person name="Wang L."/>
            <person name="Sun Y."/>
            <person name="Donzelli B.G."/>
            <person name="Gibson D.M."/>
            <person name="Nelson D.R."/>
            <person name="Luo J.G."/>
            <person name="Rep M."/>
            <person name="Liu H."/>
            <person name="Yang S."/>
            <person name="Wang J."/>
            <person name="Krasnoff S.B."/>
            <person name="Xu Y."/>
            <person name="Molnar I."/>
            <person name="Lin M."/>
        </authorList>
    </citation>
    <scope>NUCLEOTIDE SEQUENCE [LARGE SCALE GENOMIC DNA]</scope>
    <source>
        <strain evidence="2 3">ARSEF 6962</strain>
    </source>
</reference>
<dbReference type="EMBL" id="LAYC01000001">
    <property type="protein sequence ID" value="KYK61721.1"/>
    <property type="molecule type" value="Genomic_DNA"/>
</dbReference>
<organism evidence="2 3">
    <name type="scientific">Drechmeria coniospora</name>
    <name type="common">Nematophagous fungus</name>
    <name type="synonym">Meria coniospora</name>
    <dbReference type="NCBI Taxonomy" id="98403"/>
    <lineage>
        <taxon>Eukaryota</taxon>
        <taxon>Fungi</taxon>
        <taxon>Dikarya</taxon>
        <taxon>Ascomycota</taxon>
        <taxon>Pezizomycotina</taxon>
        <taxon>Sordariomycetes</taxon>
        <taxon>Hypocreomycetidae</taxon>
        <taxon>Hypocreales</taxon>
        <taxon>Ophiocordycipitaceae</taxon>
        <taxon>Drechmeria</taxon>
    </lineage>
</organism>
<dbReference type="Proteomes" id="UP000076580">
    <property type="component" value="Chromosome 01"/>
</dbReference>
<evidence type="ECO:0000313" key="3">
    <source>
        <dbReference type="Proteomes" id="UP000076580"/>
    </source>
</evidence>
<sequence>MLLRCNLGMGYAAHYADAAEDATTNCKGRPGGCHAIPRILSSSDQNLAAERPALMAYVVLRQLASSPGEPETCLRMAESIRKQTPQNPCRTQLDARDRQAFRISPERRHAPRDFD</sequence>
<comment type="caution">
    <text evidence="2">The sequence shown here is derived from an EMBL/GenBank/DDBJ whole genome shotgun (WGS) entry which is preliminary data.</text>
</comment>
<gene>
    <name evidence="2" type="ORF">DCS_02864</name>
</gene>
<evidence type="ECO:0000256" key="1">
    <source>
        <dbReference type="SAM" id="MobiDB-lite"/>
    </source>
</evidence>
<keyword evidence="3" id="KW-1185">Reference proteome</keyword>
<dbReference type="RefSeq" id="XP_040661073.1">
    <property type="nucleotide sequence ID" value="XM_040800190.1"/>
</dbReference>
<dbReference type="AlphaFoldDB" id="A0A151GXC4"/>
<proteinExistence type="predicted"/>
<evidence type="ECO:0000313" key="2">
    <source>
        <dbReference type="EMBL" id="KYK61721.1"/>
    </source>
</evidence>
<protein>
    <submittedName>
        <fullName evidence="2">Uncharacterized protein</fullName>
    </submittedName>
</protein>
<feature type="region of interest" description="Disordered" evidence="1">
    <location>
        <begin position="80"/>
        <end position="115"/>
    </location>
</feature>
<dbReference type="InParanoid" id="A0A151GXC4"/>
<accession>A0A151GXC4</accession>
<dbReference type="GeneID" id="63715507"/>
<feature type="compositionally biased region" description="Basic and acidic residues" evidence="1">
    <location>
        <begin position="93"/>
        <end position="115"/>
    </location>
</feature>